<dbReference type="SUPFAM" id="SSF58104">
    <property type="entry name" value="Methyl-accepting chemotaxis protein (MCP) signaling domain"/>
    <property type="match status" value="1"/>
</dbReference>
<proteinExistence type="inferred from homology"/>
<dbReference type="CDD" id="cd11386">
    <property type="entry name" value="MCP_signal"/>
    <property type="match status" value="1"/>
</dbReference>
<dbReference type="SMART" id="SM00283">
    <property type="entry name" value="MA"/>
    <property type="match status" value="1"/>
</dbReference>
<keyword evidence="5" id="KW-1133">Transmembrane helix</keyword>
<accession>A0ABZ2V8H2</accession>
<dbReference type="Gene3D" id="1.10.287.950">
    <property type="entry name" value="Methyl-accepting chemotaxis protein"/>
    <property type="match status" value="1"/>
</dbReference>
<name>A0ABZ2V8H2_9RHOB</name>
<dbReference type="PRINTS" id="PR00260">
    <property type="entry name" value="CHEMTRNSDUCR"/>
</dbReference>
<evidence type="ECO:0000256" key="4">
    <source>
        <dbReference type="SAM" id="MobiDB-lite"/>
    </source>
</evidence>
<reference evidence="9" key="1">
    <citation type="submission" date="2024-04" db="EMBL/GenBank/DDBJ databases">
        <title>Phylogenomic analyses of a clade within the roseobacter group suggest taxonomic reassignments of species of the genera Aestuariivita, Citreicella, Loktanella, Nautella, Pelagibaca, Ruegeria, Thalassobius, Thiobacimonas and Tropicibacter, and the proposal o.</title>
        <authorList>
            <person name="Jeon C.O."/>
        </authorList>
    </citation>
    <scope>NUCLEOTIDE SEQUENCE [LARGE SCALE GENOMIC DNA]</scope>
    <source>
        <strain evidence="9">BS5-3</strain>
    </source>
</reference>
<feature type="compositionally biased region" description="Low complexity" evidence="4">
    <location>
        <begin position="356"/>
        <end position="370"/>
    </location>
</feature>
<keyword evidence="9" id="KW-1185">Reference proteome</keyword>
<evidence type="ECO:0000313" key="8">
    <source>
        <dbReference type="EMBL" id="WZC50558.1"/>
    </source>
</evidence>
<feature type="domain" description="Methyl-accepting transducer" evidence="6">
    <location>
        <begin position="344"/>
        <end position="573"/>
    </location>
</feature>
<dbReference type="PANTHER" id="PTHR43531">
    <property type="entry name" value="PROTEIN ICFG"/>
    <property type="match status" value="1"/>
</dbReference>
<keyword evidence="5" id="KW-0812">Transmembrane</keyword>
<keyword evidence="1" id="KW-0145">Chemotaxis</keyword>
<dbReference type="Pfam" id="PF00015">
    <property type="entry name" value="MCPsignal"/>
    <property type="match status" value="1"/>
</dbReference>
<dbReference type="PROSITE" id="PS50111">
    <property type="entry name" value="CHEMOTAXIS_TRANSDUC_2"/>
    <property type="match status" value="1"/>
</dbReference>
<dbReference type="InterPro" id="IPR003660">
    <property type="entry name" value="HAMP_dom"/>
</dbReference>
<keyword evidence="3" id="KW-0807">Transducer</keyword>
<dbReference type="InterPro" id="IPR004089">
    <property type="entry name" value="MCPsignal_dom"/>
</dbReference>
<evidence type="ECO:0000259" key="7">
    <source>
        <dbReference type="PROSITE" id="PS50885"/>
    </source>
</evidence>
<dbReference type="RefSeq" id="WP_341368660.1">
    <property type="nucleotide sequence ID" value="NZ_CP150951.2"/>
</dbReference>
<dbReference type="SMART" id="SM00304">
    <property type="entry name" value="HAMP"/>
    <property type="match status" value="2"/>
</dbReference>
<dbReference type="Proteomes" id="UP001440612">
    <property type="component" value="Chromosome"/>
</dbReference>
<keyword evidence="5" id="KW-0472">Membrane</keyword>
<evidence type="ECO:0000256" key="3">
    <source>
        <dbReference type="PROSITE-ProRule" id="PRU00284"/>
    </source>
</evidence>
<feature type="region of interest" description="Disordered" evidence="4">
    <location>
        <begin position="352"/>
        <end position="373"/>
    </location>
</feature>
<dbReference type="Gene3D" id="6.10.340.10">
    <property type="match status" value="1"/>
</dbReference>
<feature type="transmembrane region" description="Helical" evidence="5">
    <location>
        <begin position="174"/>
        <end position="194"/>
    </location>
</feature>
<feature type="domain" description="HAMP" evidence="7">
    <location>
        <begin position="293"/>
        <end position="339"/>
    </location>
</feature>
<gene>
    <name evidence="8" type="ORF">AABB29_08050</name>
</gene>
<feature type="domain" description="HAMP" evidence="7">
    <location>
        <begin position="192"/>
        <end position="244"/>
    </location>
</feature>
<evidence type="ECO:0000256" key="1">
    <source>
        <dbReference type="ARBA" id="ARBA00022500"/>
    </source>
</evidence>
<dbReference type="PROSITE" id="PS50885">
    <property type="entry name" value="HAMP"/>
    <property type="match status" value="2"/>
</dbReference>
<dbReference type="InterPro" id="IPR051310">
    <property type="entry name" value="MCP_chemotaxis"/>
</dbReference>
<comment type="similarity">
    <text evidence="2">Belongs to the methyl-accepting chemotaxis (MCP) protein family.</text>
</comment>
<evidence type="ECO:0000256" key="2">
    <source>
        <dbReference type="ARBA" id="ARBA00029447"/>
    </source>
</evidence>
<evidence type="ECO:0000256" key="5">
    <source>
        <dbReference type="SAM" id="Phobius"/>
    </source>
</evidence>
<sequence length="602" mass="63758">MKFMKSVITRSVLVTTLVLGACMAVLLSTANNRIQLNLENDFAKKSIEITGFISNQINTGTRLKRAAMIEPQLNALLQDPSLDAAALRVTHVEGVEVANLVAEDQVASDIPAMSAPDFSLEPTTEIQGSFMSVRAPIILGAGENATLVGELVVVWDKSEYLRSAAALTGFLRNAFLATAGAVALALMISIYMIIGRPLSGMVSALTAVAQGRTDVHLPRSNTTEVRQMVDTVEVFLGITKERARLLEDLSVVMEKAKHGDFSGRVQIEGDAADERNNLRNLVNGLMVAVDTGLKETIRALEGLSNRDLTVRMGGDGEGAFGKLRDDVARTASELNATIQAIQGRAREVQQAAGRLSASSDQSSRRSQNNAATLEETTASISVVSDALSSTAQIAHDAKSISDTANMHARKGQEVVTGLVEKMNGIRDSSMSISDIVTLIDDVAFQTNLLALNAGVEAARAGEHGRGFAVVASEVRALAQRTSESASSIKTLVATSSEEISLGVEQAQQAGQSIGEIVESIDQLGNQIADISAKASDQATAIDEIRSAITDLDRSTQENAAVVNETSELAHELSNGSRSMMEMVAVFEVEQSGGQGHPMKAVA</sequence>
<dbReference type="InterPro" id="IPR004090">
    <property type="entry name" value="Chemotax_Me-accpt_rcpt"/>
</dbReference>
<organism evidence="8 9">
    <name type="scientific">Yoonia phaeophyticola</name>
    <dbReference type="NCBI Taxonomy" id="3137369"/>
    <lineage>
        <taxon>Bacteria</taxon>
        <taxon>Pseudomonadati</taxon>
        <taxon>Pseudomonadota</taxon>
        <taxon>Alphaproteobacteria</taxon>
        <taxon>Rhodobacterales</taxon>
        <taxon>Paracoccaceae</taxon>
        <taxon>Yoonia</taxon>
    </lineage>
</organism>
<dbReference type="PROSITE" id="PS51257">
    <property type="entry name" value="PROKAR_LIPOPROTEIN"/>
    <property type="match status" value="1"/>
</dbReference>
<dbReference type="EMBL" id="CP150951">
    <property type="protein sequence ID" value="WZC50558.1"/>
    <property type="molecule type" value="Genomic_DNA"/>
</dbReference>
<evidence type="ECO:0000259" key="6">
    <source>
        <dbReference type="PROSITE" id="PS50111"/>
    </source>
</evidence>
<evidence type="ECO:0000313" key="9">
    <source>
        <dbReference type="Proteomes" id="UP001440612"/>
    </source>
</evidence>
<dbReference type="PANTHER" id="PTHR43531:SF11">
    <property type="entry name" value="METHYL-ACCEPTING CHEMOTAXIS PROTEIN 3"/>
    <property type="match status" value="1"/>
</dbReference>
<protein>
    <submittedName>
        <fullName evidence="8">Methyl-accepting chemotaxis protein</fullName>
    </submittedName>
</protein>